<reference evidence="1 2" key="1">
    <citation type="submission" date="2017-08" db="EMBL/GenBank/DDBJ databases">
        <title>Genomes of Fischerella (Mastigocladus) sp. strains.</title>
        <authorList>
            <person name="Miller S.R."/>
        </authorList>
    </citation>
    <scope>NUCLEOTIDE SEQUENCE [LARGE SCALE GENOMIC DNA]</scope>
    <source>
        <strain evidence="1 2">CCMEE 5323</strain>
    </source>
</reference>
<sequence length="132" mass="14424">MINLISNTIARVSSLLKSLQVKRFLAVVMLGVLLLTTNTYVTPGDNKALGKEVRDRAHLNETQRPRTVGEWQKEAEEVKGNPGERIKRIGEDSAEAFRDFGSGYVEGAKKIGEQAKDSVVDAGKDAANQVGR</sequence>
<dbReference type="Proteomes" id="UP000235036">
    <property type="component" value="Unassembled WGS sequence"/>
</dbReference>
<keyword evidence="2" id="KW-1185">Reference proteome</keyword>
<evidence type="ECO:0000313" key="1">
    <source>
        <dbReference type="EMBL" id="PLZ84102.1"/>
    </source>
</evidence>
<gene>
    <name evidence="1" type="ORF">CEN44_25740</name>
</gene>
<comment type="caution">
    <text evidence="1">The sequence shown here is derived from an EMBL/GenBank/DDBJ whole genome shotgun (WGS) entry which is preliminary data.</text>
</comment>
<dbReference type="AlphaFoldDB" id="A0A2N6JW26"/>
<organism evidence="1 2">
    <name type="scientific">Fischerella muscicola CCMEE 5323</name>
    <dbReference type="NCBI Taxonomy" id="2019572"/>
    <lineage>
        <taxon>Bacteria</taxon>
        <taxon>Bacillati</taxon>
        <taxon>Cyanobacteriota</taxon>
        <taxon>Cyanophyceae</taxon>
        <taxon>Nostocales</taxon>
        <taxon>Hapalosiphonaceae</taxon>
        <taxon>Fischerella</taxon>
    </lineage>
</organism>
<dbReference type="EMBL" id="NRQW01000615">
    <property type="protein sequence ID" value="PLZ84102.1"/>
    <property type="molecule type" value="Genomic_DNA"/>
</dbReference>
<accession>A0A2N6JW26</accession>
<protein>
    <submittedName>
        <fullName evidence="1">Uncharacterized protein</fullName>
    </submittedName>
</protein>
<dbReference type="RefSeq" id="WP_016870208.1">
    <property type="nucleotide sequence ID" value="NZ_CAWNVR010000014.1"/>
</dbReference>
<proteinExistence type="predicted"/>
<evidence type="ECO:0000313" key="2">
    <source>
        <dbReference type="Proteomes" id="UP000235036"/>
    </source>
</evidence>
<name>A0A2N6JW26_FISMU</name>